<dbReference type="AlphaFoldDB" id="V5CIR0"/>
<dbReference type="VEuPathDB" id="TriTrypDB:TCDM_13296"/>
<reference evidence="2 3" key="1">
    <citation type="journal article" date="2014" name="Genome Announc.">
        <title>Trypanosoma cruzi Clone Dm28c Draft Genome Sequence.</title>
        <authorList>
            <person name="Grisard E.C."/>
            <person name="Teixeira S.M."/>
            <person name="de Almeida L.G."/>
            <person name="Stoco P.H."/>
            <person name="Gerber A.L."/>
            <person name="Talavera-Lopez C."/>
            <person name="Lima O.C."/>
            <person name="Andersson B."/>
            <person name="de Vasconcelos A.T."/>
        </authorList>
    </citation>
    <scope>NUCLEOTIDE SEQUENCE [LARGE SCALE GENOMIC DNA]</scope>
    <source>
        <strain evidence="2 3">Dm28c</strain>
    </source>
</reference>
<evidence type="ECO:0000256" key="1">
    <source>
        <dbReference type="SAM" id="Phobius"/>
    </source>
</evidence>
<evidence type="ECO:0000313" key="2">
    <source>
        <dbReference type="EMBL" id="ESS55246.1"/>
    </source>
</evidence>
<organism evidence="2 3">
    <name type="scientific">Trypanosoma cruzi Dm28c</name>
    <dbReference type="NCBI Taxonomy" id="1416333"/>
    <lineage>
        <taxon>Eukaryota</taxon>
        <taxon>Discoba</taxon>
        <taxon>Euglenozoa</taxon>
        <taxon>Kinetoplastea</taxon>
        <taxon>Metakinetoplastina</taxon>
        <taxon>Trypanosomatida</taxon>
        <taxon>Trypanosomatidae</taxon>
        <taxon>Trypanosoma</taxon>
        <taxon>Schizotrypanum</taxon>
    </lineage>
</organism>
<dbReference type="EMBL" id="AYLP01000937">
    <property type="protein sequence ID" value="ESS55246.1"/>
    <property type="molecule type" value="Genomic_DNA"/>
</dbReference>
<feature type="transmembrane region" description="Helical" evidence="1">
    <location>
        <begin position="196"/>
        <end position="214"/>
    </location>
</feature>
<sequence length="243" mass="27174">MICGRGCALRREGKKNVARRPPPDRSEVMFCALARGRPATRSVRRIIFFASLRSLFIPLRFLADLRRGICKKFLRGVRAVVGKADSPFEKRYFLNLFWAGSSCRFTATLFCGFDACVSERLDLCSRPTRMWCARRREGACQPFYCLLRCGCCRCLIPFPRSCGFLTSCFGEGVAALVVHGILILGPRSGDIEREGLLPFCFICPLSLTASCTLKRCLAPQLSLAIVCANFSLLPFSVAFVYFC</sequence>
<dbReference type="Proteomes" id="UP000017861">
    <property type="component" value="Unassembled WGS sequence"/>
</dbReference>
<gene>
    <name evidence="2" type="ORF">TCDM_13296</name>
</gene>
<proteinExistence type="predicted"/>
<keyword evidence="1" id="KW-0812">Transmembrane</keyword>
<protein>
    <submittedName>
        <fullName evidence="2">Uncharacterized protein</fullName>
    </submittedName>
</protein>
<accession>V5CIR0</accession>
<name>V5CIR0_TRYCR</name>
<keyword evidence="1" id="KW-1133">Transmembrane helix</keyword>
<feature type="transmembrane region" description="Helical" evidence="1">
    <location>
        <begin position="163"/>
        <end position="184"/>
    </location>
</feature>
<evidence type="ECO:0000313" key="3">
    <source>
        <dbReference type="Proteomes" id="UP000017861"/>
    </source>
</evidence>
<comment type="caution">
    <text evidence="2">The sequence shown here is derived from an EMBL/GenBank/DDBJ whole genome shotgun (WGS) entry which is preliminary data.</text>
</comment>
<keyword evidence="1" id="KW-0472">Membrane</keyword>
<feature type="transmembrane region" description="Helical" evidence="1">
    <location>
        <begin position="221"/>
        <end position="242"/>
    </location>
</feature>